<accession>A0A816CS22</accession>
<proteinExistence type="predicted"/>
<comment type="caution">
    <text evidence="3">The sequence shown here is derived from an EMBL/GenBank/DDBJ whole genome shotgun (WGS) entry which is preliminary data.</text>
</comment>
<gene>
    <name evidence="4" type="ORF">BYL167_LOCUS34485</name>
    <name evidence="2" type="ORF">CJN711_LOCUS2905</name>
    <name evidence="3" type="ORF">KQP761_LOCUS25279</name>
</gene>
<dbReference type="EMBL" id="CAJNOW010013861">
    <property type="protein sequence ID" value="CAF1625468.1"/>
    <property type="molecule type" value="Genomic_DNA"/>
</dbReference>
<dbReference type="Proteomes" id="UP000681967">
    <property type="component" value="Unassembled WGS sequence"/>
</dbReference>
<name>A0A816CS22_9BILA</name>
<keyword evidence="1" id="KW-1133">Transmembrane helix</keyword>
<dbReference type="Proteomes" id="UP000663834">
    <property type="component" value="Unassembled WGS sequence"/>
</dbReference>
<feature type="transmembrane region" description="Helical" evidence="1">
    <location>
        <begin position="12"/>
        <end position="30"/>
    </location>
</feature>
<evidence type="ECO:0000313" key="5">
    <source>
        <dbReference type="Proteomes" id="UP000663834"/>
    </source>
</evidence>
<dbReference type="AlphaFoldDB" id="A0A816CS22"/>
<feature type="transmembrane region" description="Helical" evidence="1">
    <location>
        <begin position="42"/>
        <end position="61"/>
    </location>
</feature>
<evidence type="ECO:0000313" key="4">
    <source>
        <dbReference type="EMBL" id="CAF4467148.1"/>
    </source>
</evidence>
<organism evidence="3 5">
    <name type="scientific">Rotaria magnacalcarata</name>
    <dbReference type="NCBI Taxonomy" id="392030"/>
    <lineage>
        <taxon>Eukaryota</taxon>
        <taxon>Metazoa</taxon>
        <taxon>Spiralia</taxon>
        <taxon>Gnathifera</taxon>
        <taxon>Rotifera</taxon>
        <taxon>Eurotatoria</taxon>
        <taxon>Bdelloidea</taxon>
        <taxon>Philodinida</taxon>
        <taxon>Philodinidae</taxon>
        <taxon>Rotaria</taxon>
    </lineage>
</organism>
<evidence type="ECO:0000313" key="2">
    <source>
        <dbReference type="EMBL" id="CAF1012667.1"/>
    </source>
</evidence>
<dbReference type="EMBL" id="CAJNOV010000240">
    <property type="protein sequence ID" value="CAF1012667.1"/>
    <property type="molecule type" value="Genomic_DNA"/>
</dbReference>
<dbReference type="EMBL" id="CAJOBH010069917">
    <property type="protein sequence ID" value="CAF4467148.1"/>
    <property type="molecule type" value="Genomic_DNA"/>
</dbReference>
<dbReference type="Proteomes" id="UP000663855">
    <property type="component" value="Unassembled WGS sequence"/>
</dbReference>
<keyword evidence="1" id="KW-0812">Transmembrane</keyword>
<evidence type="ECO:0000256" key="1">
    <source>
        <dbReference type="SAM" id="Phobius"/>
    </source>
</evidence>
<sequence length="118" mass="13594">MGRQRQLIQKQLTSIMLIQIPTILLATVPYNRIAAELVITNTLLITSYLPFACPFIIFFVSSEPYRKEAKRVVFCWKNNTLKRTNNLPYPVKKMRNTQFPPSKTSEISFNSIAILTSI</sequence>
<keyword evidence="1" id="KW-0472">Membrane</keyword>
<evidence type="ECO:0000313" key="3">
    <source>
        <dbReference type="EMBL" id="CAF1625468.1"/>
    </source>
</evidence>
<protein>
    <submittedName>
        <fullName evidence="3">Uncharacterized protein</fullName>
    </submittedName>
</protein>
<reference evidence="3" key="1">
    <citation type="submission" date="2021-02" db="EMBL/GenBank/DDBJ databases">
        <authorList>
            <person name="Nowell W R."/>
        </authorList>
    </citation>
    <scope>NUCLEOTIDE SEQUENCE</scope>
</reference>